<organism evidence="1 2">
    <name type="scientific">Alligator mississippiensis</name>
    <name type="common">American alligator</name>
    <dbReference type="NCBI Taxonomy" id="8496"/>
    <lineage>
        <taxon>Eukaryota</taxon>
        <taxon>Metazoa</taxon>
        <taxon>Chordata</taxon>
        <taxon>Craniata</taxon>
        <taxon>Vertebrata</taxon>
        <taxon>Euteleostomi</taxon>
        <taxon>Archelosauria</taxon>
        <taxon>Archosauria</taxon>
        <taxon>Crocodylia</taxon>
        <taxon>Alligatoridae</taxon>
        <taxon>Alligatorinae</taxon>
        <taxon>Alligator</taxon>
    </lineage>
</organism>
<dbReference type="Proteomes" id="UP000050525">
    <property type="component" value="Unassembled WGS sequence"/>
</dbReference>
<sequence length="91" mass="9862">MTVLEYQGCSPGCYLPGFVTIWSTAGNPVNAAFLALYQPSFLRRGGCCSLHHRVLQVMPWTTGDLDSSSTSRIPQGEWHDFSLARVAGVSG</sequence>
<keyword evidence="2" id="KW-1185">Reference proteome</keyword>
<proteinExistence type="predicted"/>
<comment type="caution">
    <text evidence="1">The sequence shown here is derived from an EMBL/GenBank/DDBJ whole genome shotgun (WGS) entry which is preliminary data.</text>
</comment>
<gene>
    <name evidence="1" type="ORF">Y1Q_0004960</name>
</gene>
<accession>A0A151MYC4</accession>
<reference evidence="1 2" key="1">
    <citation type="journal article" date="2012" name="Genome Biol.">
        <title>Sequencing three crocodilian genomes to illuminate the evolution of archosaurs and amniotes.</title>
        <authorList>
            <person name="St John J.A."/>
            <person name="Braun E.L."/>
            <person name="Isberg S.R."/>
            <person name="Miles L.G."/>
            <person name="Chong A.Y."/>
            <person name="Gongora J."/>
            <person name="Dalzell P."/>
            <person name="Moran C."/>
            <person name="Bed'hom B."/>
            <person name="Abzhanov A."/>
            <person name="Burgess S.C."/>
            <person name="Cooksey A.M."/>
            <person name="Castoe T.A."/>
            <person name="Crawford N.G."/>
            <person name="Densmore L.D."/>
            <person name="Drew J.C."/>
            <person name="Edwards S.V."/>
            <person name="Faircloth B.C."/>
            <person name="Fujita M.K."/>
            <person name="Greenwold M.J."/>
            <person name="Hoffmann F.G."/>
            <person name="Howard J.M."/>
            <person name="Iguchi T."/>
            <person name="Janes D.E."/>
            <person name="Khan S.Y."/>
            <person name="Kohno S."/>
            <person name="de Koning A.J."/>
            <person name="Lance S.L."/>
            <person name="McCarthy F.M."/>
            <person name="McCormack J.E."/>
            <person name="Merchant M.E."/>
            <person name="Peterson D.G."/>
            <person name="Pollock D.D."/>
            <person name="Pourmand N."/>
            <person name="Raney B.J."/>
            <person name="Roessler K.A."/>
            <person name="Sanford J.R."/>
            <person name="Sawyer R.H."/>
            <person name="Schmidt C.J."/>
            <person name="Triplett E.W."/>
            <person name="Tuberville T.D."/>
            <person name="Venegas-Anaya M."/>
            <person name="Howard J.T."/>
            <person name="Jarvis E.D."/>
            <person name="Guillette L.J.Jr."/>
            <person name="Glenn T.C."/>
            <person name="Green R.E."/>
            <person name="Ray D.A."/>
        </authorList>
    </citation>
    <scope>NUCLEOTIDE SEQUENCE [LARGE SCALE GENOMIC DNA]</scope>
    <source>
        <strain evidence="1">KSC_2009_1</strain>
    </source>
</reference>
<name>A0A151MYC4_ALLMI</name>
<dbReference type="EMBL" id="AKHW03004653">
    <property type="protein sequence ID" value="KYO29563.1"/>
    <property type="molecule type" value="Genomic_DNA"/>
</dbReference>
<dbReference type="AlphaFoldDB" id="A0A151MYC4"/>
<protein>
    <submittedName>
        <fullName evidence="1">Uncharacterized protein</fullName>
    </submittedName>
</protein>
<evidence type="ECO:0000313" key="1">
    <source>
        <dbReference type="EMBL" id="KYO29563.1"/>
    </source>
</evidence>
<evidence type="ECO:0000313" key="2">
    <source>
        <dbReference type="Proteomes" id="UP000050525"/>
    </source>
</evidence>